<protein>
    <submittedName>
        <fullName evidence="2">ABC-type transport system, substrate-binding protein</fullName>
    </submittedName>
</protein>
<gene>
    <name evidence="2" type="ORF">SAMN05421753_102217</name>
</gene>
<feature type="domain" description="Solute-binding protein family 5" evidence="1">
    <location>
        <begin position="493"/>
        <end position="669"/>
    </location>
</feature>
<reference evidence="3" key="1">
    <citation type="submission" date="2016-10" db="EMBL/GenBank/DDBJ databases">
        <authorList>
            <person name="Varghese N."/>
            <person name="Submissions S."/>
        </authorList>
    </citation>
    <scope>NUCLEOTIDE SEQUENCE [LARGE SCALE GENOMIC DNA]</scope>
    <source>
        <strain evidence="3">DSM 26348</strain>
    </source>
</reference>
<dbReference type="AlphaFoldDB" id="A0A1I3CCR3"/>
<dbReference type="GO" id="GO:1904680">
    <property type="term" value="F:peptide transmembrane transporter activity"/>
    <property type="evidence" value="ECO:0007669"/>
    <property type="project" value="TreeGrafter"/>
</dbReference>
<evidence type="ECO:0000313" key="2">
    <source>
        <dbReference type="EMBL" id="SFH72086.1"/>
    </source>
</evidence>
<sequence>MNSLGWTIRCGLLGMLLLWPHLVLAADPLPEGLPRAKDLQTPSAEDLLRKPPMDWLILYNDDVLIVSPVQPRPLKIKDLMDQIAAKELERARVVGEARERMTRELEEVSLITVILPEGDDRREFKLSVKYLKQVVHHEDLMLRRIDTLLNENNLPVAFELLSRLQRDRPDWEGVAAAGQKFLDLDAQAHASAGDPEVALRILDELFVRNVKYPDLQARYDAVAEQLVQKAISQQDFIRAQFHLNELQRHFANDPVFRKYETQLTDQSRATMQSAVEKGRQNDVRQAAVLAEEAVRIWPRTPELKALHKPIAERFQRLHVGVTDLPGECRAYPMPSDADIRRQQLTMPALFEVDRLRDGTAYYRTRFFDEWEPRDLGRRMQFTLRQFRQPFEMQATLTSDAVVAALMKRLDPTSPDYDERLGSFVESVSIDSPTQFSLIFRRVPPRIEPLLARIPLTDAGGFRVLEQTQQQICYTRSIPEPAGLPRYHIGEIIEHRYSSAEKIVQGLQRGEVSVTFGLPDVVLRRLQSNDEFLRKFFIQPMQQPVTHLLQFNPGSAPLRIMELRKGLAYAVDRERLLKDVVLRDQRPTHGRLVTTPFFSTNPGRNVLVEQRRFDLSAGLALVLAARHQLQGTIPPLTMVVAPGLVAEEAAEEIALQWRRIGLTVKVVHADEPPPEKWDILYRTLQMNEPVLDLWPFLTFEPQARISALDAYPDWLKQELVQLDRSGNQTLVVGAIRGLHRHLADETAFVPLWEIDQFLVLRKNIQGFPQNPVQCYDDVDHWTMEAWYQGELP</sequence>
<keyword evidence="3" id="KW-1185">Reference proteome</keyword>
<dbReference type="Gene3D" id="3.40.190.10">
    <property type="entry name" value="Periplasmic binding protein-like II"/>
    <property type="match status" value="1"/>
</dbReference>
<accession>A0A1I3CCR3</accession>
<dbReference type="Pfam" id="PF00496">
    <property type="entry name" value="SBP_bac_5"/>
    <property type="match status" value="1"/>
</dbReference>
<dbReference type="InterPro" id="IPR039424">
    <property type="entry name" value="SBP_5"/>
</dbReference>
<dbReference type="RefSeq" id="WP_092047908.1">
    <property type="nucleotide sequence ID" value="NZ_FOQD01000002.1"/>
</dbReference>
<organism evidence="2 3">
    <name type="scientific">Planctomicrobium piriforme</name>
    <dbReference type="NCBI Taxonomy" id="1576369"/>
    <lineage>
        <taxon>Bacteria</taxon>
        <taxon>Pseudomonadati</taxon>
        <taxon>Planctomycetota</taxon>
        <taxon>Planctomycetia</taxon>
        <taxon>Planctomycetales</taxon>
        <taxon>Planctomycetaceae</taxon>
        <taxon>Planctomicrobium</taxon>
    </lineage>
</organism>
<dbReference type="Gene3D" id="3.10.105.10">
    <property type="entry name" value="Dipeptide-binding Protein, Domain 3"/>
    <property type="match status" value="1"/>
</dbReference>
<dbReference type="SUPFAM" id="SSF53850">
    <property type="entry name" value="Periplasmic binding protein-like II"/>
    <property type="match status" value="1"/>
</dbReference>
<evidence type="ECO:0000259" key="1">
    <source>
        <dbReference type="Pfam" id="PF00496"/>
    </source>
</evidence>
<dbReference type="InterPro" id="IPR000914">
    <property type="entry name" value="SBP_5_dom"/>
</dbReference>
<dbReference type="OrthoDB" id="231050at2"/>
<dbReference type="EMBL" id="FOQD01000002">
    <property type="protein sequence ID" value="SFH72086.1"/>
    <property type="molecule type" value="Genomic_DNA"/>
</dbReference>
<dbReference type="PANTHER" id="PTHR30290">
    <property type="entry name" value="PERIPLASMIC BINDING COMPONENT OF ABC TRANSPORTER"/>
    <property type="match status" value="1"/>
</dbReference>
<proteinExistence type="predicted"/>
<dbReference type="Proteomes" id="UP000199518">
    <property type="component" value="Unassembled WGS sequence"/>
</dbReference>
<dbReference type="GO" id="GO:0015833">
    <property type="term" value="P:peptide transport"/>
    <property type="evidence" value="ECO:0007669"/>
    <property type="project" value="TreeGrafter"/>
</dbReference>
<evidence type="ECO:0000313" key="3">
    <source>
        <dbReference type="Proteomes" id="UP000199518"/>
    </source>
</evidence>
<name>A0A1I3CCR3_9PLAN</name>
<dbReference type="STRING" id="1576369.SAMN05421753_102217"/>